<evidence type="ECO:0000256" key="8">
    <source>
        <dbReference type="ARBA" id="ARBA00023054"/>
    </source>
</evidence>
<dbReference type="GO" id="GO:0007020">
    <property type="term" value="P:microtubule nucleation"/>
    <property type="evidence" value="ECO:0007669"/>
    <property type="project" value="TreeGrafter"/>
</dbReference>
<sequence length="716" mass="77364">MPVVLIMDSEEIPTFSSPKEETAYWKELSLKYKQSFQEAREELAEFQEGSRELEAELEAQLVQAEQRNRDLQADNQRLKYEVETLKEKLEHQYAQSYKQVSLLEDDLSQTRAIKDQLHKYVRELEQANDDLERAKRATIVSLEDFEQRLNQAIERNAFLESELDDKESLLVSVQRLKDEARDLRQELAVRERQQEVTRKSAPSSPTLDCEKMDSAVQASLSLPATPVGKGSENSFPSPKAIPNGFGTSPLTPSARISALNIVGDLLRKVGALESKLAACRNFAKDQASRKSYISGNINSAVMSSNGTKYPHPGHTSFFDKGAVNGFEQGPPGLGGSRPSSAPGMLPLSPTSRRTAPDSSPFPPCWNMALRGGPGPTALHVLSIQFVFCCRCSGRSLPQPHELPPSAVLGDTESCSAWGTGLAFPLGLTEPWPLLSQAPLSVPSQALQLLLSDLLEVPWGRRLALESWPQTLSQEQLQPGQAEQGWVSGSIPSGQLDTHSDQAPWWQCPGVTIPAYSGAGMGSAMGCALRCPQGGPTAPWPCWTWPPSLTPQSDPMGALGSCCSPWPQEPPAHYPLCCRTGLCSLTFCDSLGRLNLTEPANGARVGAEGSAISVQGLCSSQMVELQMLRKKPHWPSSGGFSAKPQGEASVQAVSATLSHTPALGNVAQFGHRGTGTAGAIPGSAAGTEGRVMVFQLGNCWKPPAAFQGIFASLEQLE</sequence>
<evidence type="ECO:0000259" key="11">
    <source>
        <dbReference type="Pfam" id="PF04880"/>
    </source>
</evidence>
<keyword evidence="6" id="KW-0597">Phosphoprotein</keyword>
<keyword evidence="7" id="KW-0493">Microtubule</keyword>
<evidence type="ECO:0000256" key="5">
    <source>
        <dbReference type="ARBA" id="ARBA00022490"/>
    </source>
</evidence>
<dbReference type="GO" id="GO:0016477">
    <property type="term" value="P:cell migration"/>
    <property type="evidence" value="ECO:0007669"/>
    <property type="project" value="TreeGrafter"/>
</dbReference>
<evidence type="ECO:0000256" key="9">
    <source>
        <dbReference type="ARBA" id="ARBA00023212"/>
    </source>
</evidence>
<dbReference type="EMBL" id="JADDUC020000022">
    <property type="protein sequence ID" value="KAI1232266.1"/>
    <property type="molecule type" value="Genomic_DNA"/>
</dbReference>
<feature type="non-terminal residue" evidence="12">
    <location>
        <position position="1"/>
    </location>
</feature>
<comment type="subcellular location">
    <subcellularLocation>
        <location evidence="2">Cytoplasm</location>
        <location evidence="2">Cytoskeleton</location>
        <location evidence="2">Microtubule organizing center</location>
        <location evidence="2">Centrosome</location>
    </subcellularLocation>
    <subcellularLocation>
        <location evidence="1">Cytoplasm</location>
        <location evidence="1">Cytoskeleton</location>
        <location evidence="1">Spindle</location>
    </subcellularLocation>
</comment>
<evidence type="ECO:0000313" key="14">
    <source>
        <dbReference type="Proteomes" id="UP000618051"/>
    </source>
</evidence>
<dbReference type="GO" id="GO:0005819">
    <property type="term" value="C:spindle"/>
    <property type="evidence" value="ECO:0007669"/>
    <property type="project" value="UniProtKB-SubCell"/>
</dbReference>
<dbReference type="EMBL" id="JADDUC010000216">
    <property type="protein sequence ID" value="KAG0115532.1"/>
    <property type="molecule type" value="Genomic_DNA"/>
</dbReference>
<dbReference type="GO" id="GO:0007100">
    <property type="term" value="P:mitotic centrosome separation"/>
    <property type="evidence" value="ECO:0007669"/>
    <property type="project" value="TreeGrafter"/>
</dbReference>
<keyword evidence="8" id="KW-0175">Coiled coil</keyword>
<gene>
    <name evidence="13" type="ORF">IHE44_0006709</name>
    <name evidence="12" type="ORF">IHE44_005766</name>
</gene>
<evidence type="ECO:0000256" key="3">
    <source>
        <dbReference type="ARBA" id="ARBA00007429"/>
    </source>
</evidence>
<reference evidence="12" key="1">
    <citation type="submission" date="2020-10" db="EMBL/GenBank/DDBJ databases">
        <title>Feather gene expression reveals the developmental basis of iridescence in African starlings.</title>
        <authorList>
            <person name="Rubenstein D.R."/>
        </authorList>
    </citation>
    <scope>NUCLEOTIDE SEQUENCE</scope>
    <source>
        <strain evidence="12">SS15</strain>
        <tissue evidence="12">Liver</tissue>
    </source>
</reference>
<keyword evidence="14" id="KW-1185">Reference proteome</keyword>
<evidence type="ECO:0000256" key="4">
    <source>
        <dbReference type="ARBA" id="ARBA00022448"/>
    </source>
</evidence>
<dbReference type="GO" id="GO:0051642">
    <property type="term" value="P:centrosome localization"/>
    <property type="evidence" value="ECO:0007669"/>
    <property type="project" value="TreeGrafter"/>
</dbReference>
<name>A0A835TQJ3_9PASS</name>
<dbReference type="GO" id="GO:0005813">
    <property type="term" value="C:centrosome"/>
    <property type="evidence" value="ECO:0007669"/>
    <property type="project" value="UniProtKB-SubCell"/>
</dbReference>
<dbReference type="GO" id="GO:0005874">
    <property type="term" value="C:microtubule"/>
    <property type="evidence" value="ECO:0007669"/>
    <property type="project" value="UniProtKB-KW"/>
</dbReference>
<keyword evidence="4" id="KW-0813">Transport</keyword>
<evidence type="ECO:0000256" key="6">
    <source>
        <dbReference type="ARBA" id="ARBA00022553"/>
    </source>
</evidence>
<dbReference type="GO" id="GO:0010975">
    <property type="term" value="P:regulation of neuron projection development"/>
    <property type="evidence" value="ECO:0007669"/>
    <property type="project" value="TreeGrafter"/>
</dbReference>
<evidence type="ECO:0000256" key="1">
    <source>
        <dbReference type="ARBA" id="ARBA00004186"/>
    </source>
</evidence>
<dbReference type="InterPro" id="IPR033494">
    <property type="entry name" value="NUDE"/>
</dbReference>
<organism evidence="12">
    <name type="scientific">Lamprotornis superbus</name>
    <dbReference type="NCBI Taxonomy" id="245042"/>
    <lineage>
        <taxon>Eukaryota</taxon>
        <taxon>Metazoa</taxon>
        <taxon>Chordata</taxon>
        <taxon>Craniata</taxon>
        <taxon>Vertebrata</taxon>
        <taxon>Euteleostomi</taxon>
        <taxon>Archelosauria</taxon>
        <taxon>Archosauria</taxon>
        <taxon>Dinosauria</taxon>
        <taxon>Saurischia</taxon>
        <taxon>Theropoda</taxon>
        <taxon>Coelurosauria</taxon>
        <taxon>Aves</taxon>
        <taxon>Neognathae</taxon>
        <taxon>Neoaves</taxon>
        <taxon>Telluraves</taxon>
        <taxon>Australaves</taxon>
        <taxon>Passeriformes</taxon>
        <taxon>Sturnidae</taxon>
        <taxon>Lamprotornis</taxon>
    </lineage>
</organism>
<protein>
    <submittedName>
        <fullName evidence="12">Nuclear distribution protein nudE-like 1</fullName>
    </submittedName>
</protein>
<dbReference type="Proteomes" id="UP000618051">
    <property type="component" value="Unassembled WGS sequence"/>
</dbReference>
<keyword evidence="9" id="KW-0206">Cytoskeleton</keyword>
<feature type="domain" description="NUDE" evidence="11">
    <location>
        <begin position="141"/>
        <end position="304"/>
    </location>
</feature>
<dbReference type="AlphaFoldDB" id="A0A835TQJ3"/>
<dbReference type="PANTHER" id="PTHR10921">
    <property type="entry name" value="NUCLEAR DISTRIBUTION PROTEIN NUDE HOMOLOG 1"/>
    <property type="match status" value="1"/>
</dbReference>
<comment type="similarity">
    <text evidence="3">Belongs to the nudE family.</text>
</comment>
<reference evidence="13 14" key="2">
    <citation type="journal article" date="2021" name="J. Hered.">
        <title>Feather Gene Expression Elucidates the Developmental Basis of Plumage Iridescence in African Starlings.</title>
        <authorList>
            <person name="Rubenstein D.R."/>
            <person name="Corvelo A."/>
            <person name="MacManes M.D."/>
            <person name="Maia R."/>
            <person name="Narzisi G."/>
            <person name="Rousaki A."/>
            <person name="Vandenabeele P."/>
            <person name="Shawkey M.D."/>
            <person name="Solomon J."/>
        </authorList>
    </citation>
    <scope>NUCLEOTIDE SEQUENCE [LARGE SCALE GENOMIC DNA]</scope>
    <source>
        <strain evidence="13">SS15</strain>
    </source>
</reference>
<dbReference type="Pfam" id="PF04880">
    <property type="entry name" value="NUDE_C"/>
    <property type="match status" value="1"/>
</dbReference>
<keyword evidence="5" id="KW-0963">Cytoplasm</keyword>
<evidence type="ECO:0000256" key="10">
    <source>
        <dbReference type="SAM" id="MobiDB-lite"/>
    </source>
</evidence>
<evidence type="ECO:0000256" key="2">
    <source>
        <dbReference type="ARBA" id="ARBA00004300"/>
    </source>
</evidence>
<dbReference type="GO" id="GO:0005871">
    <property type="term" value="C:kinesin complex"/>
    <property type="evidence" value="ECO:0007669"/>
    <property type="project" value="TreeGrafter"/>
</dbReference>
<feature type="region of interest" description="Disordered" evidence="10">
    <location>
        <begin position="190"/>
        <end position="209"/>
    </location>
</feature>
<dbReference type="GO" id="GO:0008017">
    <property type="term" value="F:microtubule binding"/>
    <property type="evidence" value="ECO:0007669"/>
    <property type="project" value="InterPro"/>
</dbReference>
<dbReference type="GO" id="GO:0007059">
    <property type="term" value="P:chromosome segregation"/>
    <property type="evidence" value="ECO:0007669"/>
    <property type="project" value="TreeGrafter"/>
</dbReference>
<dbReference type="GO" id="GO:0000132">
    <property type="term" value="P:establishment of mitotic spindle orientation"/>
    <property type="evidence" value="ECO:0007669"/>
    <property type="project" value="TreeGrafter"/>
</dbReference>
<dbReference type="GO" id="GO:0047496">
    <property type="term" value="P:vesicle transport along microtubule"/>
    <property type="evidence" value="ECO:0007669"/>
    <property type="project" value="TreeGrafter"/>
</dbReference>
<dbReference type="GO" id="GO:0000776">
    <property type="term" value="C:kinetochore"/>
    <property type="evidence" value="ECO:0007669"/>
    <property type="project" value="TreeGrafter"/>
</dbReference>
<reference evidence="13" key="3">
    <citation type="submission" date="2022-01" db="EMBL/GenBank/DDBJ databases">
        <authorList>
            <person name="Rubenstein D.R."/>
        </authorList>
    </citation>
    <scope>NUCLEOTIDE SEQUENCE</scope>
    <source>
        <strain evidence="13">SS15</strain>
        <tissue evidence="13">Liver</tissue>
    </source>
</reference>
<dbReference type="InterPro" id="IPR006964">
    <property type="entry name" value="NUDE_dom"/>
</dbReference>
<proteinExistence type="inferred from homology"/>
<comment type="caution">
    <text evidence="12">The sequence shown here is derived from an EMBL/GenBank/DDBJ whole genome shotgun (WGS) entry which is preliminary data.</text>
</comment>
<evidence type="ECO:0000313" key="12">
    <source>
        <dbReference type="EMBL" id="KAG0115532.1"/>
    </source>
</evidence>
<dbReference type="OrthoDB" id="5877028at2759"/>
<evidence type="ECO:0000313" key="13">
    <source>
        <dbReference type="EMBL" id="KAI1232266.1"/>
    </source>
</evidence>
<dbReference type="Gene3D" id="6.10.250.1080">
    <property type="match status" value="1"/>
</dbReference>
<feature type="compositionally biased region" description="Polar residues" evidence="10">
    <location>
        <begin position="348"/>
        <end position="357"/>
    </location>
</feature>
<dbReference type="PANTHER" id="PTHR10921:SF0">
    <property type="entry name" value="NUCLEAR DISTRIBUTION PROTEIN NUDE-LIKE 1"/>
    <property type="match status" value="1"/>
</dbReference>
<evidence type="ECO:0000256" key="7">
    <source>
        <dbReference type="ARBA" id="ARBA00022701"/>
    </source>
</evidence>
<feature type="region of interest" description="Disordered" evidence="10">
    <location>
        <begin position="326"/>
        <end position="359"/>
    </location>
</feature>
<accession>A0A835TQJ3</accession>